<dbReference type="EMBL" id="CAXDID020000178">
    <property type="protein sequence ID" value="CAL6049206.1"/>
    <property type="molecule type" value="Genomic_DNA"/>
</dbReference>
<reference evidence="2" key="1">
    <citation type="submission" date="2023-06" db="EMBL/GenBank/DDBJ databases">
        <authorList>
            <person name="Kurt Z."/>
        </authorList>
    </citation>
    <scope>NUCLEOTIDE SEQUENCE</scope>
</reference>
<organism evidence="2">
    <name type="scientific">Hexamita inflata</name>
    <dbReference type="NCBI Taxonomy" id="28002"/>
    <lineage>
        <taxon>Eukaryota</taxon>
        <taxon>Metamonada</taxon>
        <taxon>Diplomonadida</taxon>
        <taxon>Hexamitidae</taxon>
        <taxon>Hexamitinae</taxon>
        <taxon>Hexamita</taxon>
    </lineage>
</organism>
<evidence type="ECO:0000313" key="2">
    <source>
        <dbReference type="EMBL" id="CAI9954323.1"/>
    </source>
</evidence>
<keyword evidence="1" id="KW-0812">Transmembrane</keyword>
<reference evidence="3 4" key="2">
    <citation type="submission" date="2024-07" db="EMBL/GenBank/DDBJ databases">
        <authorList>
            <person name="Akdeniz Z."/>
        </authorList>
    </citation>
    <scope>NUCLEOTIDE SEQUENCE [LARGE SCALE GENOMIC DNA]</scope>
</reference>
<accession>A0AA86QAE0</accession>
<proteinExistence type="predicted"/>
<evidence type="ECO:0000313" key="4">
    <source>
        <dbReference type="Proteomes" id="UP001642409"/>
    </source>
</evidence>
<gene>
    <name evidence="2" type="ORF">HINF_LOCUS41968</name>
    <name evidence="3" type="ORF">HINF_LOCUS43060</name>
</gene>
<sequence>MLIYINSALALTLIDKKTQIDTKLQNLLHILDQNKASEFIQTIAQDFGSSEFIKTSKNVLNIIKNINQSHALFQKAIQDQNMSKICTNYVQVDTTLSASYNSSKVNTDNYSPMLQVTDKCSSADINTIFKQTEHIVNLNAKSTIQYYELSTLNTLTYPYISQKLNSTSPNKIFLNFYGNAIKFIYPCKSDVLMNEPLDFNFQFNNEQQINYNKTKQIVESDLSLFVKELSEYKSKSASCYGYTYQTLGEKLQWANNIDNLVLDFIYNTYDENSKTVSILELLQAINVTINQVQHNEKLRLFKQNKPIGQEVNSSSKLQVFIKNQEFSESFDDAIQKMKQFKDINHVQLNKLNIELVFFGQQNRNSVSQLFKRIIFNTAVSNLDVKQYINDQMSKVPLSNSYDVIANALDVFDQRCLQFCNVINIENQVVGIVCTSVPMQNLFPSCLESLIVDTSKEILLASSIDKYFSYKYFLSQIAPQHYIHINQYQRSKILLGTKTYYIENIDKFLRLILIVKPDDRNQYQLVQDLQITPQPIIFQECVQSYQNTVVLKQFKYKVECSKQQEIVDIVKNDQQANLELSFILQDVSIQQLQAAKAYLGSGVVVGRMTKNNHSSFISDFALYESCWNQIQSAIYSYQNEEDYTLSKFHLGEILCFYEENSVIIQNNFTLLIYLHSNYLATDFILSKDIFDLSNLFNILSPDLASVNPLADNDLNSLFESGALLCKLLDKEFGMVKKPVFSSIAATVQFMHLNYLNGIIFGVEGNSKVKFNCSSQVFNSEIMKNSQERADYFINAFQTDKTAVQIVDRSKQYLIVIVSCLIAVFAFAGLKYV</sequence>
<evidence type="ECO:0000313" key="3">
    <source>
        <dbReference type="EMBL" id="CAL6049206.1"/>
    </source>
</evidence>
<evidence type="ECO:0000256" key="1">
    <source>
        <dbReference type="SAM" id="Phobius"/>
    </source>
</evidence>
<dbReference type="AlphaFoldDB" id="A0AA86QAE0"/>
<keyword evidence="4" id="KW-1185">Reference proteome</keyword>
<evidence type="ECO:0008006" key="5">
    <source>
        <dbReference type="Google" id="ProtNLM"/>
    </source>
</evidence>
<dbReference type="Proteomes" id="UP001642409">
    <property type="component" value="Unassembled WGS sequence"/>
</dbReference>
<protein>
    <recommendedName>
        <fullName evidence="5">Transmembrane protein</fullName>
    </recommendedName>
</protein>
<keyword evidence="1" id="KW-0472">Membrane</keyword>
<dbReference type="EMBL" id="CATOUU010000848">
    <property type="protein sequence ID" value="CAI9954323.1"/>
    <property type="molecule type" value="Genomic_DNA"/>
</dbReference>
<name>A0AA86QAE0_9EUKA</name>
<comment type="caution">
    <text evidence="2">The sequence shown here is derived from an EMBL/GenBank/DDBJ whole genome shotgun (WGS) entry which is preliminary data.</text>
</comment>
<feature type="transmembrane region" description="Helical" evidence="1">
    <location>
        <begin position="811"/>
        <end position="828"/>
    </location>
</feature>
<keyword evidence="1" id="KW-1133">Transmembrane helix</keyword>